<dbReference type="Proteomes" id="UP000035704">
    <property type="component" value="Chromosome"/>
</dbReference>
<dbReference type="EMBL" id="CP009687">
    <property type="protein sequence ID" value="AKL94875.1"/>
    <property type="molecule type" value="Genomic_DNA"/>
</dbReference>
<dbReference type="PANTHER" id="PTHR40112">
    <property type="entry name" value="H2HPP ISOMERASE"/>
    <property type="match status" value="1"/>
</dbReference>
<reference evidence="1 2" key="1">
    <citation type="submission" date="2014-10" db="EMBL/GenBank/DDBJ databases">
        <title>Genome sequence of Clostridium aceticum DSM 1496.</title>
        <authorList>
            <person name="Poehlein A."/>
            <person name="Schiel-Bengelsdorf B."/>
            <person name="Gottschalk G."/>
            <person name="Duerre P."/>
            <person name="Daniel R."/>
        </authorList>
    </citation>
    <scope>NUCLEOTIDE SEQUENCE [LARGE SCALE GENOMIC DNA]</scope>
    <source>
        <strain evidence="1 2">DSM 1496</strain>
    </source>
</reference>
<dbReference type="Pfam" id="PF07883">
    <property type="entry name" value="Cupin_2"/>
    <property type="match status" value="1"/>
</dbReference>
<dbReference type="PATRIC" id="fig|84022.5.peg.2870"/>
<dbReference type="PIRSF" id="PIRSF029883">
    <property type="entry name" value="KdgF"/>
    <property type="match status" value="1"/>
</dbReference>
<accession>A0A0D8IBY5</accession>
<name>A0A0D8IBY5_9CLOT</name>
<proteinExistence type="predicted"/>
<evidence type="ECO:0000313" key="1">
    <source>
        <dbReference type="EMBL" id="AKL94875.1"/>
    </source>
</evidence>
<dbReference type="InterPro" id="IPR014710">
    <property type="entry name" value="RmlC-like_jellyroll"/>
</dbReference>
<protein>
    <submittedName>
        <fullName evidence="1">Cupin 2 domain-containing protein</fullName>
    </submittedName>
</protein>
<dbReference type="KEGG" id="cace:CACET_c14100"/>
<dbReference type="InterPro" id="IPR025499">
    <property type="entry name" value="KdgF"/>
</dbReference>
<dbReference type="STRING" id="84022.CACET_c14100"/>
<dbReference type="RefSeq" id="WP_044823651.1">
    <property type="nucleotide sequence ID" value="NZ_CP009687.1"/>
</dbReference>
<dbReference type="SUPFAM" id="SSF51182">
    <property type="entry name" value="RmlC-like cupins"/>
    <property type="match status" value="1"/>
</dbReference>
<dbReference type="InterPro" id="IPR011051">
    <property type="entry name" value="RmlC_Cupin_sf"/>
</dbReference>
<keyword evidence="2" id="KW-1185">Reference proteome</keyword>
<gene>
    <name evidence="1" type="ORF">CACET_c14100</name>
</gene>
<sequence length="116" mass="13174">MFNKLSGEGYISNLKDTEQKTLVYGDKTLMVEFKFKKGSVLPKHSHPYEQTGYLISGHMILSIDGKTYDVHPGDSWCILDGLQHSAEAIEDTIAVEVFAPVREDYLPQKTYEEMTK</sequence>
<dbReference type="PANTHER" id="PTHR40112:SF1">
    <property type="entry name" value="H2HPP ISOMERASE"/>
    <property type="match status" value="1"/>
</dbReference>
<evidence type="ECO:0000313" key="2">
    <source>
        <dbReference type="Proteomes" id="UP000035704"/>
    </source>
</evidence>
<dbReference type="InterPro" id="IPR052535">
    <property type="entry name" value="Bacilysin_H2HPP_isomerase"/>
</dbReference>
<dbReference type="AlphaFoldDB" id="A0A0D8IBY5"/>
<dbReference type="InterPro" id="IPR013096">
    <property type="entry name" value="Cupin_2"/>
</dbReference>
<dbReference type="CDD" id="cd02238">
    <property type="entry name" value="cupin_KdgF"/>
    <property type="match status" value="1"/>
</dbReference>
<dbReference type="OrthoDB" id="9811153at2"/>
<dbReference type="Gene3D" id="2.60.120.10">
    <property type="entry name" value="Jelly Rolls"/>
    <property type="match status" value="1"/>
</dbReference>
<organism evidence="1 2">
    <name type="scientific">Clostridium aceticum</name>
    <dbReference type="NCBI Taxonomy" id="84022"/>
    <lineage>
        <taxon>Bacteria</taxon>
        <taxon>Bacillati</taxon>
        <taxon>Bacillota</taxon>
        <taxon>Clostridia</taxon>
        <taxon>Eubacteriales</taxon>
        <taxon>Clostridiaceae</taxon>
        <taxon>Clostridium</taxon>
    </lineage>
</organism>